<proteinExistence type="predicted"/>
<reference evidence="3" key="1">
    <citation type="journal article" date="2019" name="Int. J. Syst. Evol. Microbiol.">
        <title>The Global Catalogue of Microorganisms (GCM) 10K type strain sequencing project: providing services to taxonomists for standard genome sequencing and annotation.</title>
        <authorList>
            <consortium name="The Broad Institute Genomics Platform"/>
            <consortium name="The Broad Institute Genome Sequencing Center for Infectious Disease"/>
            <person name="Wu L."/>
            <person name="Ma J."/>
        </authorList>
    </citation>
    <scope>NUCLEOTIDE SEQUENCE [LARGE SCALE GENOMIC DNA]</scope>
    <source>
        <strain evidence="3">KCTC 23723</strain>
    </source>
</reference>
<dbReference type="PANTHER" id="PTHR34351:SF1">
    <property type="entry name" value="SLR1927 PROTEIN"/>
    <property type="match status" value="1"/>
</dbReference>
<comment type="caution">
    <text evidence="2">The sequence shown here is derived from an EMBL/GenBank/DDBJ whole genome shotgun (WGS) entry which is preliminary data.</text>
</comment>
<keyword evidence="1" id="KW-0812">Transmembrane</keyword>
<gene>
    <name evidence="2" type="ORF">GCM10008111_12680</name>
</gene>
<protein>
    <recommendedName>
        <fullName evidence="4">DUF58 domain-containing protein</fullName>
    </recommendedName>
</protein>
<keyword evidence="1" id="KW-1133">Transmembrane helix</keyword>
<feature type="transmembrane region" description="Helical" evidence="1">
    <location>
        <begin position="64"/>
        <end position="85"/>
    </location>
</feature>
<keyword evidence="3" id="KW-1185">Reference proteome</keyword>
<evidence type="ECO:0000313" key="3">
    <source>
        <dbReference type="Proteomes" id="UP000634667"/>
    </source>
</evidence>
<keyword evidence="1" id="KW-0472">Membrane</keyword>
<evidence type="ECO:0000313" key="2">
    <source>
        <dbReference type="EMBL" id="GGW57980.1"/>
    </source>
</evidence>
<evidence type="ECO:0000256" key="1">
    <source>
        <dbReference type="SAM" id="Phobius"/>
    </source>
</evidence>
<dbReference type="EMBL" id="BMYR01000004">
    <property type="protein sequence ID" value="GGW57980.1"/>
    <property type="molecule type" value="Genomic_DNA"/>
</dbReference>
<evidence type="ECO:0008006" key="4">
    <source>
        <dbReference type="Google" id="ProtNLM"/>
    </source>
</evidence>
<dbReference type="RefSeq" id="WP_189481638.1">
    <property type="nucleotide sequence ID" value="NZ_BMYR01000004.1"/>
</dbReference>
<sequence length="320" mass="36027">MSYAKLKQRAQQRFIDWLDKRQPATPSLALTQGVIYILPSRFGWWFSFLIILLYLLGTNYQNNLILLASFVLMSVLLSTMVLAFLNVHRLRLTVTDDAVTYAPLPAALTLKITANLCQMLQIRLKGQRHVQLLEYVAGTDAFTLMIPALDRGCYSLPRLVLKSDYPLGLFTTWSYPALQTQIWVYPEPVAKYTDTEQTLPQATNTPPTTQNELQPTDPTLLRAYQQGDSPKHILWKRLPAAPQQPVVRQRGAPLQSLPEWVHVPLLQGPALEHALSHACQQLLDLEAQGRHYGLQTATAQIAPASGQLHLTRCLQELALC</sequence>
<name>A0ABQ2WIB3_9ALTE</name>
<dbReference type="PANTHER" id="PTHR34351">
    <property type="entry name" value="SLR1927 PROTEIN-RELATED"/>
    <property type="match status" value="1"/>
</dbReference>
<accession>A0ABQ2WIB3</accession>
<feature type="transmembrane region" description="Helical" evidence="1">
    <location>
        <begin position="42"/>
        <end position="58"/>
    </location>
</feature>
<dbReference type="Proteomes" id="UP000634667">
    <property type="component" value="Unassembled WGS sequence"/>
</dbReference>
<organism evidence="2 3">
    <name type="scientific">Alishewanella tabrizica</name>
    <dbReference type="NCBI Taxonomy" id="671278"/>
    <lineage>
        <taxon>Bacteria</taxon>
        <taxon>Pseudomonadati</taxon>
        <taxon>Pseudomonadota</taxon>
        <taxon>Gammaproteobacteria</taxon>
        <taxon>Alteromonadales</taxon>
        <taxon>Alteromonadaceae</taxon>
        <taxon>Alishewanella</taxon>
    </lineage>
</organism>